<dbReference type="NCBIfam" id="TIGR00120">
    <property type="entry name" value="ArgJ"/>
    <property type="match status" value="1"/>
</dbReference>
<evidence type="ECO:0000313" key="8">
    <source>
        <dbReference type="Proteomes" id="UP001596208"/>
    </source>
</evidence>
<feature type="binding site" evidence="6">
    <location>
        <position position="260"/>
    </location>
    <ligand>
        <name>substrate</name>
    </ligand>
</feature>
<dbReference type="Pfam" id="PF01960">
    <property type="entry name" value="ArgJ"/>
    <property type="match status" value="1"/>
</dbReference>
<dbReference type="PANTHER" id="PTHR23100:SF0">
    <property type="entry name" value="ARGININE BIOSYNTHESIS BIFUNCTIONAL PROTEIN ARGJ, MITOCHONDRIAL"/>
    <property type="match status" value="1"/>
</dbReference>
<feature type="binding site" evidence="6">
    <location>
        <position position="379"/>
    </location>
    <ligand>
        <name>substrate</name>
    </ligand>
</feature>
<dbReference type="EC" id="2.3.1.1" evidence="6"/>
<organism evidence="7 8">
    <name type="scientific">Streptomyces mutomycini</name>
    <dbReference type="NCBI Taxonomy" id="284036"/>
    <lineage>
        <taxon>Bacteria</taxon>
        <taxon>Bacillati</taxon>
        <taxon>Actinomycetota</taxon>
        <taxon>Actinomycetes</taxon>
        <taxon>Kitasatosporales</taxon>
        <taxon>Streptomycetaceae</taxon>
        <taxon>Streptomyces</taxon>
    </lineage>
</organism>
<reference evidence="8" key="1">
    <citation type="journal article" date="2019" name="Int. J. Syst. Evol. Microbiol.">
        <title>The Global Catalogue of Microorganisms (GCM) 10K type strain sequencing project: providing services to taxonomists for standard genome sequencing and annotation.</title>
        <authorList>
            <consortium name="The Broad Institute Genomics Platform"/>
            <consortium name="The Broad Institute Genome Sequencing Center for Infectious Disease"/>
            <person name="Wu L."/>
            <person name="Ma J."/>
        </authorList>
    </citation>
    <scope>NUCLEOTIDE SEQUENCE [LARGE SCALE GENOMIC DNA]</scope>
    <source>
        <strain evidence="8">CGMCC 4.1721</strain>
    </source>
</reference>
<feature type="chain" id="PRO_5044920478" description="Arginine biosynthesis bifunctional protein ArgJ alpha chain" evidence="6">
    <location>
        <begin position="1"/>
        <end position="179"/>
    </location>
</feature>
<feature type="site" description="Cleavage; by autolysis" evidence="6">
    <location>
        <begin position="179"/>
        <end position="180"/>
    </location>
</feature>
<keyword evidence="6" id="KW-0511">Multifunctional enzyme</keyword>
<accession>A0ABW0B692</accession>
<feature type="binding site" evidence="6">
    <location>
        <position position="169"/>
    </location>
    <ligand>
        <name>substrate</name>
    </ligand>
</feature>
<dbReference type="PANTHER" id="PTHR23100">
    <property type="entry name" value="ARGININE BIOSYNTHESIS BIFUNCTIONAL PROTEIN ARGJ"/>
    <property type="match status" value="1"/>
</dbReference>
<gene>
    <name evidence="6 7" type="primary">argJ</name>
    <name evidence="7" type="ORF">ACFPRK_19605</name>
</gene>
<feature type="active site" description="Nucleophile" evidence="6">
    <location>
        <position position="180"/>
    </location>
</feature>
<comment type="function">
    <text evidence="6">Catalyzes two activities which are involved in the cyclic version of arginine biosynthesis: the synthesis of N-acetylglutamate from glutamate and acetyl-CoA as the acetyl donor, and of ornithine by transacetylation between N(2)-acetylornithine and glutamate.</text>
</comment>
<name>A0ABW0B692_9ACTN</name>
<feature type="site" description="Involved in the stabilization of negative charge on the oxyanion by the formation of the oxyanion hole" evidence="6">
    <location>
        <position position="110"/>
    </location>
</feature>
<dbReference type="EC" id="2.3.1.35" evidence="6"/>
<dbReference type="NCBIfam" id="NF003802">
    <property type="entry name" value="PRK05388.1"/>
    <property type="match status" value="1"/>
</dbReference>
<keyword evidence="6" id="KW-0963">Cytoplasm</keyword>
<feature type="binding site" evidence="6">
    <location>
        <position position="147"/>
    </location>
    <ligand>
        <name>substrate</name>
    </ligand>
</feature>
<keyword evidence="6" id="KW-0028">Amino-acid biosynthesis</keyword>
<feature type="chain" id="PRO_5044920477" description="Arginine biosynthesis bifunctional protein ArgJ beta chain" evidence="6">
    <location>
        <begin position="180"/>
        <end position="384"/>
    </location>
</feature>
<comment type="pathway">
    <text evidence="6">Amino-acid biosynthesis; L-arginine biosynthesis; N(2)-acetyl-L-ornithine from L-glutamate: step 1/4.</text>
</comment>
<feature type="binding site" evidence="6">
    <location>
        <position position="180"/>
    </location>
    <ligand>
        <name>substrate</name>
    </ligand>
</feature>
<evidence type="ECO:0000256" key="2">
    <source>
        <dbReference type="ARBA" id="ARBA00011475"/>
    </source>
</evidence>
<evidence type="ECO:0000256" key="6">
    <source>
        <dbReference type="HAMAP-Rule" id="MF_01106"/>
    </source>
</evidence>
<evidence type="ECO:0000256" key="1">
    <source>
        <dbReference type="ARBA" id="ARBA00006774"/>
    </source>
</evidence>
<dbReference type="RefSeq" id="WP_031097575.1">
    <property type="nucleotide sequence ID" value="NZ_JBFADZ010000019.1"/>
</dbReference>
<dbReference type="Proteomes" id="UP001596208">
    <property type="component" value="Unassembled WGS sequence"/>
</dbReference>
<evidence type="ECO:0000256" key="4">
    <source>
        <dbReference type="ARBA" id="ARBA00022813"/>
    </source>
</evidence>
<feature type="binding site" evidence="6">
    <location>
        <position position="384"/>
    </location>
    <ligand>
        <name>substrate</name>
    </ligand>
</feature>
<proteinExistence type="inferred from homology"/>
<sequence>MSVTAAKGFTAAGIAAGIKESGGPDLALVVNDGPRRAAAGVFTSNRVKAAPVLWSEQVLRGGEVTAVVLNSGGANACTGPQGFQDTHATAEKAAEVLAGHSAGEIAVASTGLIGLTLPMDRLLPGIEKAAAALSEHGGEKAAIAIKTTDTVHKTAVAGGEGWTVGGMAKGAGMLAPGLATMLVVLTTDADVEAPALDTALRAATRTTFDRVDSDGCMSTNDTVLLLASGASGITPGRAEFDQAVQSVCADLARQLIGDAEGASKDIRIEVINAATEDDAVEVGRSIARNNLLKCAIHGEDPNWGRVLSAIGTTKAAFEPDRLNVAINDVWVCRKGSVGEDRDLVDMRYREVRITADLAAGDESAVIWANDLTAEYVHENSAYSS</sequence>
<evidence type="ECO:0000256" key="5">
    <source>
        <dbReference type="ARBA" id="ARBA00023315"/>
    </source>
</evidence>
<comment type="pathway">
    <text evidence="6">Amino-acid biosynthesis; L-arginine biosynthesis; L-ornithine and N-acetyl-L-glutamate from L-glutamate and N(2)-acetyl-L-ornithine (cyclic): step 1/1.</text>
</comment>
<dbReference type="HAMAP" id="MF_01106">
    <property type="entry name" value="ArgJ"/>
    <property type="match status" value="1"/>
</dbReference>
<comment type="similarity">
    <text evidence="1 6">Belongs to the ArgJ family.</text>
</comment>
<feature type="site" description="Involved in the stabilization of negative charge on the oxyanion by the formation of the oxyanion hole" evidence="6">
    <location>
        <position position="111"/>
    </location>
</feature>
<dbReference type="Gene3D" id="3.10.20.340">
    <property type="entry name" value="ArgJ beta chain, C-terminal domain"/>
    <property type="match status" value="1"/>
</dbReference>
<dbReference type="InterPro" id="IPR016117">
    <property type="entry name" value="ArgJ-like_dom_sf"/>
</dbReference>
<evidence type="ECO:0000256" key="3">
    <source>
        <dbReference type="ARBA" id="ARBA00022679"/>
    </source>
</evidence>
<protein>
    <recommendedName>
        <fullName evidence="6">Arginine biosynthesis bifunctional protein ArgJ</fullName>
    </recommendedName>
    <domain>
        <recommendedName>
            <fullName evidence="6">Glutamate N-acetyltransferase</fullName>
            <ecNumber evidence="6">2.3.1.35</ecNumber>
        </recommendedName>
        <alternativeName>
            <fullName evidence="6">Ornithine acetyltransferase</fullName>
            <shortName evidence="6">OATase</shortName>
        </alternativeName>
        <alternativeName>
            <fullName evidence="6">Ornithine transacetylase</fullName>
        </alternativeName>
    </domain>
    <domain>
        <recommendedName>
            <fullName evidence="6">Amino-acid acetyltransferase</fullName>
            <ecNumber evidence="6">2.3.1.1</ecNumber>
        </recommendedName>
        <alternativeName>
            <fullName evidence="6">N-acetylglutamate synthase</fullName>
            <shortName evidence="6">AGSase</shortName>
        </alternativeName>
    </domain>
    <component>
        <recommendedName>
            <fullName evidence="6">Arginine biosynthesis bifunctional protein ArgJ alpha chain</fullName>
        </recommendedName>
    </component>
    <component>
        <recommendedName>
            <fullName evidence="6">Arginine biosynthesis bifunctional protein ArgJ beta chain</fullName>
        </recommendedName>
    </component>
</protein>
<comment type="subunit">
    <text evidence="2 6">Heterotetramer of two alpha and two beta chains.</text>
</comment>
<comment type="caution">
    <text evidence="7">The sequence shown here is derived from an EMBL/GenBank/DDBJ whole genome shotgun (WGS) entry which is preliminary data.</text>
</comment>
<keyword evidence="4 6" id="KW-0068">Autocatalytic cleavage</keyword>
<keyword evidence="3 6" id="KW-0808">Transferase</keyword>
<comment type="catalytic activity">
    <reaction evidence="6">
        <text>L-glutamate + acetyl-CoA = N-acetyl-L-glutamate + CoA + H(+)</text>
        <dbReference type="Rhea" id="RHEA:24292"/>
        <dbReference type="ChEBI" id="CHEBI:15378"/>
        <dbReference type="ChEBI" id="CHEBI:29985"/>
        <dbReference type="ChEBI" id="CHEBI:44337"/>
        <dbReference type="ChEBI" id="CHEBI:57287"/>
        <dbReference type="ChEBI" id="CHEBI:57288"/>
        <dbReference type="EC" id="2.3.1.1"/>
    </reaction>
</comment>
<comment type="catalytic activity">
    <reaction evidence="6">
        <text>N(2)-acetyl-L-ornithine + L-glutamate = N-acetyl-L-glutamate + L-ornithine</text>
        <dbReference type="Rhea" id="RHEA:15349"/>
        <dbReference type="ChEBI" id="CHEBI:29985"/>
        <dbReference type="ChEBI" id="CHEBI:44337"/>
        <dbReference type="ChEBI" id="CHEBI:46911"/>
        <dbReference type="ChEBI" id="CHEBI:57805"/>
        <dbReference type="EC" id="2.3.1.35"/>
    </reaction>
</comment>
<dbReference type="EMBL" id="JBHSKI010000008">
    <property type="protein sequence ID" value="MFC5172775.1"/>
    <property type="molecule type" value="Genomic_DNA"/>
</dbReference>
<dbReference type="CDD" id="cd02152">
    <property type="entry name" value="OAT"/>
    <property type="match status" value="1"/>
</dbReference>
<dbReference type="GO" id="GO:0004358">
    <property type="term" value="F:L-glutamate N-acetyltransferase activity, acting on acetyl-L-ornithine as donor"/>
    <property type="evidence" value="ECO:0007669"/>
    <property type="project" value="UniProtKB-EC"/>
</dbReference>
<dbReference type="Gene3D" id="3.60.70.12">
    <property type="entry name" value="L-amino peptidase D-ALA esterase/amidase"/>
    <property type="match status" value="1"/>
</dbReference>
<dbReference type="SUPFAM" id="SSF56266">
    <property type="entry name" value="DmpA/ArgJ-like"/>
    <property type="match status" value="1"/>
</dbReference>
<comment type="subcellular location">
    <subcellularLocation>
        <location evidence="6">Cytoplasm</location>
    </subcellularLocation>
</comment>
<keyword evidence="5 6" id="KW-0012">Acyltransferase</keyword>
<dbReference type="InterPro" id="IPR042195">
    <property type="entry name" value="ArgJ_beta_C"/>
</dbReference>
<keyword evidence="8" id="KW-1185">Reference proteome</keyword>
<keyword evidence="6" id="KW-0055">Arginine biosynthesis</keyword>
<dbReference type="InterPro" id="IPR002813">
    <property type="entry name" value="Arg_biosynth_ArgJ"/>
</dbReference>
<evidence type="ECO:0000313" key="7">
    <source>
        <dbReference type="EMBL" id="MFC5172775.1"/>
    </source>
</evidence>